<dbReference type="SUPFAM" id="SSF52833">
    <property type="entry name" value="Thioredoxin-like"/>
    <property type="match status" value="1"/>
</dbReference>
<evidence type="ECO:0000313" key="8">
    <source>
        <dbReference type="EMBL" id="MEJ8566789.1"/>
    </source>
</evidence>
<dbReference type="PANTHER" id="PTHR13887:SF14">
    <property type="entry name" value="DISULFIDE BOND FORMATION PROTEIN D"/>
    <property type="match status" value="1"/>
</dbReference>
<dbReference type="Pfam" id="PF13462">
    <property type="entry name" value="Thioredoxin_4"/>
    <property type="match status" value="1"/>
</dbReference>
<keyword evidence="4" id="KW-1015">Disulfide bond</keyword>
<feature type="signal peptide" evidence="6">
    <location>
        <begin position="1"/>
        <end position="24"/>
    </location>
</feature>
<evidence type="ECO:0000313" key="9">
    <source>
        <dbReference type="Proteomes" id="UP001359886"/>
    </source>
</evidence>
<keyword evidence="5" id="KW-0676">Redox-active center</keyword>
<reference evidence="8 9" key="1">
    <citation type="submission" date="2024-02" db="EMBL/GenBank/DDBJ databases">
        <title>A novel Wenzhouxiangellaceae bacterium, isolated from coastal sediments.</title>
        <authorList>
            <person name="Du Z.-J."/>
            <person name="Ye Y.-Q."/>
            <person name="Zhang X.-Y."/>
        </authorList>
    </citation>
    <scope>NUCLEOTIDE SEQUENCE [LARGE SCALE GENOMIC DNA]</scope>
    <source>
        <strain evidence="8 9">CH-27</strain>
    </source>
</reference>
<comment type="caution">
    <text evidence="8">The sequence shown here is derived from an EMBL/GenBank/DDBJ whole genome shotgun (WGS) entry which is preliminary data.</text>
</comment>
<evidence type="ECO:0000256" key="2">
    <source>
        <dbReference type="ARBA" id="ARBA00022729"/>
    </source>
</evidence>
<protein>
    <submittedName>
        <fullName evidence="8">Thioredoxin domain-containing protein</fullName>
    </submittedName>
</protein>
<organism evidence="8 9">
    <name type="scientific">Elongatibacter sediminis</name>
    <dbReference type="NCBI Taxonomy" id="3119006"/>
    <lineage>
        <taxon>Bacteria</taxon>
        <taxon>Pseudomonadati</taxon>
        <taxon>Pseudomonadota</taxon>
        <taxon>Gammaproteobacteria</taxon>
        <taxon>Chromatiales</taxon>
        <taxon>Wenzhouxiangellaceae</taxon>
        <taxon>Elongatibacter</taxon>
    </lineage>
</organism>
<dbReference type="GO" id="GO:0016491">
    <property type="term" value="F:oxidoreductase activity"/>
    <property type="evidence" value="ECO:0007669"/>
    <property type="project" value="UniProtKB-KW"/>
</dbReference>
<gene>
    <name evidence="8" type="ORF">V3330_04030</name>
</gene>
<keyword evidence="3" id="KW-0560">Oxidoreductase</keyword>
<keyword evidence="9" id="KW-1185">Reference proteome</keyword>
<evidence type="ECO:0000256" key="6">
    <source>
        <dbReference type="SAM" id="SignalP"/>
    </source>
</evidence>
<evidence type="ECO:0000256" key="3">
    <source>
        <dbReference type="ARBA" id="ARBA00023002"/>
    </source>
</evidence>
<proteinExistence type="inferred from homology"/>
<evidence type="ECO:0000256" key="4">
    <source>
        <dbReference type="ARBA" id="ARBA00023157"/>
    </source>
</evidence>
<dbReference type="Gene3D" id="3.40.30.10">
    <property type="entry name" value="Glutaredoxin"/>
    <property type="match status" value="1"/>
</dbReference>
<dbReference type="Proteomes" id="UP001359886">
    <property type="component" value="Unassembled WGS sequence"/>
</dbReference>
<dbReference type="RefSeq" id="WP_354694109.1">
    <property type="nucleotide sequence ID" value="NZ_JAZHOG010000002.1"/>
</dbReference>
<dbReference type="InterPro" id="IPR013766">
    <property type="entry name" value="Thioredoxin_domain"/>
</dbReference>
<evidence type="ECO:0000256" key="5">
    <source>
        <dbReference type="ARBA" id="ARBA00023284"/>
    </source>
</evidence>
<keyword evidence="2 6" id="KW-0732">Signal</keyword>
<dbReference type="PANTHER" id="PTHR13887">
    <property type="entry name" value="GLUTATHIONE S-TRANSFERASE KAPPA"/>
    <property type="match status" value="1"/>
</dbReference>
<name>A0AAW9R5G0_9GAMM</name>
<evidence type="ECO:0000256" key="1">
    <source>
        <dbReference type="ARBA" id="ARBA00005791"/>
    </source>
</evidence>
<dbReference type="InterPro" id="IPR012336">
    <property type="entry name" value="Thioredoxin-like_fold"/>
</dbReference>
<accession>A0AAW9R5G0</accession>
<dbReference type="EMBL" id="JAZHOG010000002">
    <property type="protein sequence ID" value="MEJ8566789.1"/>
    <property type="molecule type" value="Genomic_DNA"/>
</dbReference>
<dbReference type="PROSITE" id="PS51352">
    <property type="entry name" value="THIOREDOXIN_2"/>
    <property type="match status" value="1"/>
</dbReference>
<feature type="domain" description="Thioredoxin" evidence="7">
    <location>
        <begin position="60"/>
        <end position="262"/>
    </location>
</feature>
<comment type="similarity">
    <text evidence="1">Belongs to the thioredoxin family. DsbA subfamily.</text>
</comment>
<evidence type="ECO:0000259" key="7">
    <source>
        <dbReference type="PROSITE" id="PS51352"/>
    </source>
</evidence>
<dbReference type="AlphaFoldDB" id="A0AAW9R5G0"/>
<feature type="chain" id="PRO_5043959406" evidence="6">
    <location>
        <begin position="25"/>
        <end position="271"/>
    </location>
</feature>
<dbReference type="InterPro" id="IPR036249">
    <property type="entry name" value="Thioredoxin-like_sf"/>
</dbReference>
<sequence>MTKSSFFYLSVLLVSFLFSPTAFAASTKSEVLALKEEVARLREGQESIQNDLAEIRKLLEEGARPAPSAPQAPTFQEREVSIRGASVKGDPEAALTLIEYSDYQCPFCSRHARQTMPQLLENYIEQGKVKFVMREFPIAGLHPRAPAAAQAALCARDQGRYWEMHDILFANQRQMSDENLQDYAEEIGLEASAFSACLESDKYMAQVEADIEEGKSMGVRGTPSFVLGYTDTENPDNVKAVRFVRGAQSYDNFVRVIEELLKDEPEGDSAP</sequence>